<proteinExistence type="predicted"/>
<dbReference type="AlphaFoldDB" id="X1RDU5"/>
<reference evidence="1" key="1">
    <citation type="journal article" date="2014" name="Front. Microbiol.">
        <title>High frequency of phylogenetically diverse reductive dehalogenase-homologous genes in deep subseafloor sedimentary metagenomes.</title>
        <authorList>
            <person name="Kawai M."/>
            <person name="Futagami T."/>
            <person name="Toyoda A."/>
            <person name="Takaki Y."/>
            <person name="Nishi S."/>
            <person name="Hori S."/>
            <person name="Arai W."/>
            <person name="Tsubouchi T."/>
            <person name="Morono Y."/>
            <person name="Uchiyama I."/>
            <person name="Ito T."/>
            <person name="Fujiyama A."/>
            <person name="Inagaki F."/>
            <person name="Takami H."/>
        </authorList>
    </citation>
    <scope>NUCLEOTIDE SEQUENCE</scope>
    <source>
        <strain evidence="1">Expedition CK06-06</strain>
    </source>
</reference>
<comment type="caution">
    <text evidence="1">The sequence shown here is derived from an EMBL/GenBank/DDBJ whole genome shotgun (WGS) entry which is preliminary data.</text>
</comment>
<dbReference type="EMBL" id="BARW01006654">
    <property type="protein sequence ID" value="GAI78907.1"/>
    <property type="molecule type" value="Genomic_DNA"/>
</dbReference>
<accession>X1RDU5</accession>
<evidence type="ECO:0000313" key="1">
    <source>
        <dbReference type="EMBL" id="GAI78907.1"/>
    </source>
</evidence>
<gene>
    <name evidence="1" type="ORF">S12H4_13969</name>
</gene>
<name>X1RDU5_9ZZZZ</name>
<organism evidence="1">
    <name type="scientific">marine sediment metagenome</name>
    <dbReference type="NCBI Taxonomy" id="412755"/>
    <lineage>
        <taxon>unclassified sequences</taxon>
        <taxon>metagenomes</taxon>
        <taxon>ecological metagenomes</taxon>
    </lineage>
</organism>
<protein>
    <submittedName>
        <fullName evidence="1">Uncharacterized protein</fullName>
    </submittedName>
</protein>
<sequence length="82" mass="9303">MIITRVTRIQAKLASKRDIQNTEEPDVLMLFIVKFAPSENAIIPKTKFDKKSESIIILTGIRFSKLGPMRIPTKRYVVTAGK</sequence>